<dbReference type="PANTHER" id="PTHR30011:SF16">
    <property type="entry name" value="C2H2 FINGER DOMAIN TRANSCRIPTION FACTOR (EUROFUNG)-RELATED"/>
    <property type="match status" value="1"/>
</dbReference>
<keyword evidence="3" id="KW-0560">Oxidoreductase</keyword>
<accession>A0A3D8SE33</accession>
<dbReference type="Gene3D" id="3.20.20.30">
    <property type="entry name" value="Luciferase-like domain"/>
    <property type="match status" value="1"/>
</dbReference>
<keyword evidence="1" id="KW-0285">Flavoprotein</keyword>
<evidence type="ECO:0000313" key="8">
    <source>
        <dbReference type="Proteomes" id="UP000256645"/>
    </source>
</evidence>
<dbReference type="InterPro" id="IPR011251">
    <property type="entry name" value="Luciferase-like_dom"/>
</dbReference>
<comment type="caution">
    <text evidence="7">The sequence shown here is derived from an EMBL/GenBank/DDBJ whole genome shotgun (WGS) entry which is preliminary data.</text>
</comment>
<reference evidence="7 8" key="1">
    <citation type="journal article" date="2018" name="IMA Fungus">
        <title>IMA Genome-F 9: Draft genome sequence of Annulohypoxylon stygium, Aspergillus mulundensis, Berkeleyomyces basicola (syn. Thielaviopsis basicola), Ceratocystis smalleyi, two Cercospora beticola strains, Coleophoma cylindrospora, Fusarium fracticaudum, Phialophora cf. hyalina, and Morchella septimelata.</title>
        <authorList>
            <person name="Wingfield B.D."/>
            <person name="Bills G.F."/>
            <person name="Dong Y."/>
            <person name="Huang W."/>
            <person name="Nel W.J."/>
            <person name="Swalarsk-Parry B.S."/>
            <person name="Vaghefi N."/>
            <person name="Wilken P.M."/>
            <person name="An Z."/>
            <person name="de Beer Z.W."/>
            <person name="De Vos L."/>
            <person name="Chen L."/>
            <person name="Duong T.A."/>
            <person name="Gao Y."/>
            <person name="Hammerbacher A."/>
            <person name="Kikkert J.R."/>
            <person name="Li Y."/>
            <person name="Li H."/>
            <person name="Li K."/>
            <person name="Li Q."/>
            <person name="Liu X."/>
            <person name="Ma X."/>
            <person name="Naidoo K."/>
            <person name="Pethybridge S.J."/>
            <person name="Sun J."/>
            <person name="Steenkamp E.T."/>
            <person name="van der Nest M.A."/>
            <person name="van Wyk S."/>
            <person name="Wingfield M.J."/>
            <person name="Xiong C."/>
            <person name="Yue Q."/>
            <person name="Zhang X."/>
        </authorList>
    </citation>
    <scope>NUCLEOTIDE SEQUENCE [LARGE SCALE GENOMIC DNA]</scope>
    <source>
        <strain evidence="7 8">BP6252</strain>
    </source>
</reference>
<name>A0A3D8SE33_9HELO</name>
<dbReference type="SUPFAM" id="SSF51679">
    <property type="entry name" value="Bacterial luciferase-like"/>
    <property type="match status" value="1"/>
</dbReference>
<keyword evidence="4" id="KW-0503">Monooxygenase</keyword>
<proteinExistence type="inferred from homology"/>
<evidence type="ECO:0000256" key="5">
    <source>
        <dbReference type="ARBA" id="ARBA00033748"/>
    </source>
</evidence>
<dbReference type="InterPro" id="IPR051260">
    <property type="entry name" value="Diverse_substr_monoxygenases"/>
</dbReference>
<dbReference type="GO" id="GO:0016705">
    <property type="term" value="F:oxidoreductase activity, acting on paired donors, with incorporation or reduction of molecular oxygen"/>
    <property type="evidence" value="ECO:0007669"/>
    <property type="project" value="InterPro"/>
</dbReference>
<dbReference type="PIRSF" id="PIRSF000337">
    <property type="entry name" value="NTA_MOA"/>
    <property type="match status" value="1"/>
</dbReference>
<dbReference type="NCBIfam" id="TIGR03860">
    <property type="entry name" value="FMN_nitrolo"/>
    <property type="match status" value="1"/>
</dbReference>
<dbReference type="OrthoDB" id="5561043at2759"/>
<evidence type="ECO:0000256" key="3">
    <source>
        <dbReference type="ARBA" id="ARBA00023002"/>
    </source>
</evidence>
<evidence type="ECO:0000256" key="4">
    <source>
        <dbReference type="ARBA" id="ARBA00023033"/>
    </source>
</evidence>
<evidence type="ECO:0000259" key="6">
    <source>
        <dbReference type="Pfam" id="PF00296"/>
    </source>
</evidence>
<feature type="domain" description="Luciferase-like" evidence="6">
    <location>
        <begin position="37"/>
        <end position="315"/>
    </location>
</feature>
<evidence type="ECO:0000256" key="1">
    <source>
        <dbReference type="ARBA" id="ARBA00022630"/>
    </source>
</evidence>
<keyword evidence="2" id="KW-0288">FMN</keyword>
<protein>
    <submittedName>
        <fullName evidence="7">Bacterial luciferase-like protein</fullName>
    </submittedName>
</protein>
<dbReference type="STRING" id="1849047.A0A3D8SE33"/>
<keyword evidence="8" id="KW-1185">Reference proteome</keyword>
<dbReference type="AlphaFoldDB" id="A0A3D8SE33"/>
<evidence type="ECO:0000313" key="7">
    <source>
        <dbReference type="EMBL" id="RDW84354.1"/>
    </source>
</evidence>
<dbReference type="EMBL" id="PDLM01000002">
    <property type="protein sequence ID" value="RDW84354.1"/>
    <property type="molecule type" value="Genomic_DNA"/>
</dbReference>
<dbReference type="GO" id="GO:0004497">
    <property type="term" value="F:monooxygenase activity"/>
    <property type="evidence" value="ECO:0007669"/>
    <property type="project" value="UniProtKB-KW"/>
</dbReference>
<organism evidence="7 8">
    <name type="scientific">Coleophoma cylindrospora</name>
    <dbReference type="NCBI Taxonomy" id="1849047"/>
    <lineage>
        <taxon>Eukaryota</taxon>
        <taxon>Fungi</taxon>
        <taxon>Dikarya</taxon>
        <taxon>Ascomycota</taxon>
        <taxon>Pezizomycotina</taxon>
        <taxon>Leotiomycetes</taxon>
        <taxon>Helotiales</taxon>
        <taxon>Dermateaceae</taxon>
        <taxon>Coleophoma</taxon>
    </lineage>
</organism>
<sequence length="506" mass="56096">MAPKKRIHLNFFETACTGSHMSVGMWKDAKDNSRVKDRLNYYIWLARLAEKGKITSIFFADTYAGHETYGNDMAATFRGGSQVAQMDPVVFISAMAAVTQSVAFGVTGSTSYITPYILARTWSTLDHVTDGRIAWNVVTSYSNSAAKAMGKESVMSHDERYAAAHEYMDLVYQMWESSWEDGAQVWDAENGTAYEPSKIHKIEFSGKYHKMSGRHQTHPSPQRTPVIFQAGASKSGIEFAGKHAEALYCGSLLPPSTAAYVKAVRAEAVKNGRDPQSIKFFAGISPIIGRTVEEAQAKYEACRKNIDFVGGLAKFSGHANIDMSQYPLDEPFEFKGGPQDNTIQGIVNNFKAGYLDDIPWTPRRLGEKIAFGGLYPMPVGTASMVADVFEKWVEEADIDGFNMAYVSNPDSYETAVELLVPELQRRGLMWEDYEAPGGTFRENLYGQKGEPYLPEHHPGSAFKWNATKEQKPKENQEDAQNLNIRDAAIKESVLENSVEVPTATAA</sequence>
<dbReference type="Pfam" id="PF00296">
    <property type="entry name" value="Bac_luciferase"/>
    <property type="match status" value="1"/>
</dbReference>
<dbReference type="InterPro" id="IPR016215">
    <property type="entry name" value="NTA_MOA"/>
</dbReference>
<comment type="similarity">
    <text evidence="5">Belongs to the NtaA/SnaA/DszA monooxygenase family.</text>
</comment>
<dbReference type="Proteomes" id="UP000256645">
    <property type="component" value="Unassembled WGS sequence"/>
</dbReference>
<dbReference type="PANTHER" id="PTHR30011">
    <property type="entry name" value="ALKANESULFONATE MONOOXYGENASE-RELATED"/>
    <property type="match status" value="1"/>
</dbReference>
<evidence type="ECO:0000256" key="2">
    <source>
        <dbReference type="ARBA" id="ARBA00022643"/>
    </source>
</evidence>
<dbReference type="InterPro" id="IPR036661">
    <property type="entry name" value="Luciferase-like_sf"/>
</dbReference>
<gene>
    <name evidence="7" type="ORF">BP6252_01944</name>
</gene>